<feature type="compositionally biased region" description="Acidic residues" evidence="1">
    <location>
        <begin position="211"/>
        <end position="222"/>
    </location>
</feature>
<organism evidence="2 3">
    <name type="scientific">Massilia pinisoli</name>
    <dbReference type="NCBI Taxonomy" id="1772194"/>
    <lineage>
        <taxon>Bacteria</taxon>
        <taxon>Pseudomonadati</taxon>
        <taxon>Pseudomonadota</taxon>
        <taxon>Betaproteobacteria</taxon>
        <taxon>Burkholderiales</taxon>
        <taxon>Oxalobacteraceae</taxon>
        <taxon>Telluria group</taxon>
        <taxon>Massilia</taxon>
    </lineage>
</organism>
<dbReference type="RefSeq" id="WP_258819867.1">
    <property type="nucleotide sequence ID" value="NZ_JANUGW010000032.1"/>
</dbReference>
<gene>
    <name evidence="2" type="ORF">NX784_27560</name>
</gene>
<evidence type="ECO:0000256" key="1">
    <source>
        <dbReference type="SAM" id="MobiDB-lite"/>
    </source>
</evidence>
<proteinExistence type="predicted"/>
<evidence type="ECO:0000313" key="2">
    <source>
        <dbReference type="EMBL" id="MCS0585342.1"/>
    </source>
</evidence>
<feature type="region of interest" description="Disordered" evidence="1">
    <location>
        <begin position="162"/>
        <end position="268"/>
    </location>
</feature>
<protein>
    <submittedName>
        <fullName evidence="2">Uncharacterized protein</fullName>
    </submittedName>
</protein>
<name>A0ABT1ZZH7_9BURK</name>
<sequence>MPLPTFRKSITLKNHHVYAEVVDNPDSEDSLFKGCVVVRQLWDELGEFIEVRFGDMSCDRKALISKVYSEYCKIVNEILHIDLKLEGEVQPIDAVEDGISKLSAPNDSVNLEFMQNETDEFSENSEMDSEGRISATFVKQVREADTQLESIIDKIVREVEQFSSRASENEEQYGDEPDSRDPEDDDEYEDEPDPCDPEDDDEYKDGPDSHDPEEDDKEYEGEPDSRDPESEDEYKEVDYFSLKDECEEELGDTSESKNSSSQAKKIAIKNFKTKKRREIL</sequence>
<keyword evidence="3" id="KW-1185">Reference proteome</keyword>
<accession>A0ABT1ZZH7</accession>
<comment type="caution">
    <text evidence="2">The sequence shown here is derived from an EMBL/GenBank/DDBJ whole genome shotgun (WGS) entry which is preliminary data.</text>
</comment>
<evidence type="ECO:0000313" key="3">
    <source>
        <dbReference type="Proteomes" id="UP001204151"/>
    </source>
</evidence>
<reference evidence="2 3" key="1">
    <citation type="submission" date="2022-08" db="EMBL/GenBank/DDBJ databases">
        <title>Reclassification of Massilia species as members of the genera Telluria, Duganella, Pseudoduganella, Mokoshia gen. nov. and Zemynaea gen. nov. using orthogonal and non-orthogonal genome-based approaches.</title>
        <authorList>
            <person name="Bowman J.P."/>
        </authorList>
    </citation>
    <scope>NUCLEOTIDE SEQUENCE [LARGE SCALE GENOMIC DNA]</scope>
    <source>
        <strain evidence="2 3">JCM 31316</strain>
    </source>
</reference>
<feature type="compositionally biased region" description="Acidic residues" evidence="1">
    <location>
        <begin position="169"/>
        <end position="203"/>
    </location>
</feature>
<dbReference type="Proteomes" id="UP001204151">
    <property type="component" value="Unassembled WGS sequence"/>
</dbReference>
<dbReference type="EMBL" id="JANUGW010000032">
    <property type="protein sequence ID" value="MCS0585342.1"/>
    <property type="molecule type" value="Genomic_DNA"/>
</dbReference>